<reference evidence="2" key="2">
    <citation type="submission" date="2011-02" db="EMBL/GenBank/DDBJ databases">
        <title>The complete genome of Fluviicola taffensis DSM 16823.</title>
        <authorList>
            <consortium name="US DOE Joint Genome Institute (JGI-PGF)"/>
            <person name="Lucas S."/>
            <person name="Copeland A."/>
            <person name="Lapidus A."/>
            <person name="Bruce D."/>
            <person name="Goodwin L."/>
            <person name="Pitluck S."/>
            <person name="Kyrpides N."/>
            <person name="Mavromatis K."/>
            <person name="Ivanova N."/>
            <person name="Mikhailova N."/>
            <person name="Pagani I."/>
            <person name="Chertkov O."/>
            <person name="Detter J.C."/>
            <person name="Han C."/>
            <person name="Tapia R."/>
            <person name="Land M."/>
            <person name="Hauser L."/>
            <person name="Markowitz V."/>
            <person name="Cheng J.-F."/>
            <person name="Hugenholtz P."/>
            <person name="Woyke T."/>
            <person name="Wu D."/>
            <person name="Tindall B."/>
            <person name="Pomrenke H.G."/>
            <person name="Brambilla E."/>
            <person name="Klenk H.-P."/>
            <person name="Eisen J.A."/>
        </authorList>
    </citation>
    <scope>NUCLEOTIDE SEQUENCE [LARGE SCALE GENOMIC DNA]</scope>
    <source>
        <strain evidence="2">DSM 16823 / RW262 / RW262</strain>
    </source>
</reference>
<protein>
    <submittedName>
        <fullName evidence="1">Uncharacterized protein</fullName>
    </submittedName>
</protein>
<proteinExistence type="predicted"/>
<name>F2IHD2_FLUTR</name>
<dbReference type="AlphaFoldDB" id="F2IHD2"/>
<keyword evidence="2" id="KW-1185">Reference proteome</keyword>
<dbReference type="EMBL" id="CP002542">
    <property type="protein sequence ID" value="AEA42687.1"/>
    <property type="molecule type" value="Genomic_DNA"/>
</dbReference>
<dbReference type="HOGENOM" id="CLU_2464534_0_0_10"/>
<sequence length="88" mass="10220">MKERIPNAENIPYQYDKELRFKVTNDFFKSVEGLSIKEIENIVENILHELSSFKRNIPYNAELSKKMLSEIHETTTAEGIIIPKPPIS</sequence>
<evidence type="ECO:0000313" key="1">
    <source>
        <dbReference type="EMBL" id="AEA42687.1"/>
    </source>
</evidence>
<gene>
    <name evidence="1" type="ordered locus">Fluta_0683</name>
</gene>
<dbReference type="RefSeq" id="WP_013685459.1">
    <property type="nucleotide sequence ID" value="NC_015321.1"/>
</dbReference>
<dbReference type="KEGG" id="fte:Fluta_0683"/>
<accession>F2IHD2</accession>
<reference evidence="1 2" key="1">
    <citation type="journal article" date="2011" name="Stand. Genomic Sci.">
        <title>Complete genome sequence of the gliding freshwater bacterium Fluviicola taffensis type strain (RW262).</title>
        <authorList>
            <person name="Woyke T."/>
            <person name="Chertkov O."/>
            <person name="Lapidus A."/>
            <person name="Nolan M."/>
            <person name="Lucas S."/>
            <person name="Del Rio T.G."/>
            <person name="Tice H."/>
            <person name="Cheng J.F."/>
            <person name="Tapia R."/>
            <person name="Han C."/>
            <person name="Goodwin L."/>
            <person name="Pitluck S."/>
            <person name="Liolios K."/>
            <person name="Pagani I."/>
            <person name="Ivanova N."/>
            <person name="Huntemann M."/>
            <person name="Mavromatis K."/>
            <person name="Mikhailova N."/>
            <person name="Pati A."/>
            <person name="Chen A."/>
            <person name="Palaniappan K."/>
            <person name="Land M."/>
            <person name="Hauser L."/>
            <person name="Brambilla E.M."/>
            <person name="Rohde M."/>
            <person name="Mwirichia R."/>
            <person name="Sikorski J."/>
            <person name="Tindall B.J."/>
            <person name="Goker M."/>
            <person name="Bristow J."/>
            <person name="Eisen J.A."/>
            <person name="Markowitz V."/>
            <person name="Hugenholtz P."/>
            <person name="Klenk H.P."/>
            <person name="Kyrpides N.C."/>
        </authorList>
    </citation>
    <scope>NUCLEOTIDE SEQUENCE [LARGE SCALE GENOMIC DNA]</scope>
    <source>
        <strain evidence="2">DSM 16823 / RW262 / RW262</strain>
    </source>
</reference>
<organism evidence="1 2">
    <name type="scientific">Fluviicola taffensis (strain DSM 16823 / NCIMB 13979 / RW262)</name>
    <dbReference type="NCBI Taxonomy" id="755732"/>
    <lineage>
        <taxon>Bacteria</taxon>
        <taxon>Pseudomonadati</taxon>
        <taxon>Bacteroidota</taxon>
        <taxon>Flavobacteriia</taxon>
        <taxon>Flavobacteriales</taxon>
        <taxon>Crocinitomicaceae</taxon>
        <taxon>Fluviicola</taxon>
    </lineage>
</organism>
<evidence type="ECO:0000313" key="2">
    <source>
        <dbReference type="Proteomes" id="UP000007463"/>
    </source>
</evidence>
<dbReference type="STRING" id="755732.Fluta_0683"/>
<dbReference type="Proteomes" id="UP000007463">
    <property type="component" value="Chromosome"/>
</dbReference>